<proteinExistence type="predicted"/>
<dbReference type="AlphaFoldDB" id="A0A0A9X040"/>
<gene>
    <name evidence="1" type="primary">ZNF18</name>
    <name evidence="1" type="ORF">CM83_71644</name>
</gene>
<evidence type="ECO:0000313" key="1">
    <source>
        <dbReference type="EMBL" id="JAG12103.1"/>
    </source>
</evidence>
<accession>A0A0A9X040</accession>
<sequence length="118" mass="13472">MISPKIISKPGPNYPLSEIEPLCVMRNSRLLIHARYHKAVMKFVGGHLRPNPHNPCKCIQIGLIVSDFFSDQRNGNRHGTKCIQKALKHKMLKEFLILEVNTIFVDSLLKFDLSKPPI</sequence>
<reference evidence="1" key="2">
    <citation type="submission" date="2014-07" db="EMBL/GenBank/DDBJ databases">
        <authorList>
            <person name="Hull J."/>
        </authorList>
    </citation>
    <scope>NUCLEOTIDE SEQUENCE</scope>
</reference>
<name>A0A0A9X040_LYGHE</name>
<reference evidence="1" key="1">
    <citation type="journal article" date="2014" name="PLoS ONE">
        <title>Transcriptome-Based Identification of ABC Transporters in the Western Tarnished Plant Bug Lygus hesperus.</title>
        <authorList>
            <person name="Hull J.J."/>
            <person name="Chaney K."/>
            <person name="Geib S.M."/>
            <person name="Fabrick J.A."/>
            <person name="Brent C.S."/>
            <person name="Walsh D."/>
            <person name="Lavine L.C."/>
        </authorList>
    </citation>
    <scope>NUCLEOTIDE SEQUENCE</scope>
</reference>
<organism evidence="1">
    <name type="scientific">Lygus hesperus</name>
    <name type="common">Western plant bug</name>
    <dbReference type="NCBI Taxonomy" id="30085"/>
    <lineage>
        <taxon>Eukaryota</taxon>
        <taxon>Metazoa</taxon>
        <taxon>Ecdysozoa</taxon>
        <taxon>Arthropoda</taxon>
        <taxon>Hexapoda</taxon>
        <taxon>Insecta</taxon>
        <taxon>Pterygota</taxon>
        <taxon>Neoptera</taxon>
        <taxon>Paraneoptera</taxon>
        <taxon>Hemiptera</taxon>
        <taxon>Heteroptera</taxon>
        <taxon>Panheteroptera</taxon>
        <taxon>Cimicomorpha</taxon>
        <taxon>Miridae</taxon>
        <taxon>Mirini</taxon>
        <taxon>Lygus</taxon>
    </lineage>
</organism>
<dbReference type="EMBL" id="GBHO01031501">
    <property type="protein sequence ID" value="JAG12103.1"/>
    <property type="molecule type" value="Transcribed_RNA"/>
</dbReference>
<protein>
    <submittedName>
        <fullName evidence="1">Zinc finger protein 18</fullName>
    </submittedName>
</protein>